<dbReference type="PANTHER" id="PTHR22883:SF43">
    <property type="entry name" value="PALMITOYLTRANSFERASE APP"/>
    <property type="match status" value="1"/>
</dbReference>
<dbReference type="STRING" id="2903.R1C2T6"/>
<protein>
    <recommendedName>
        <fullName evidence="10">Palmitoyltransferase</fullName>
        <ecNumber evidence="10">2.3.1.225</ecNumber>
    </recommendedName>
</protein>
<comment type="similarity">
    <text evidence="10">Belongs to the DHHC palmitoyltransferase family.</text>
</comment>
<feature type="transmembrane region" description="Helical" evidence="10">
    <location>
        <begin position="263"/>
        <end position="295"/>
    </location>
</feature>
<dbReference type="Pfam" id="PF01529">
    <property type="entry name" value="DHHC"/>
    <property type="match status" value="1"/>
</dbReference>
<sequence length="354" mass="38554">MAVQSTAPSLPPPPKNYIQRARTQQRNLTARAAEVGSAVGRSSANLISEVGYAARSVAPESLVRAYKVWPTKNVFCCWGFLMTGPVEDVGPNSCAWTSLLTPMAIFFYTWSDILWDPSHVPPVYSYFCCLAFASAVFWFSVTSFTDPGIIPRGPKPSGPMPPQRTRTDERGATVYETWCSTCNVYRPPRSSHCSDCDNCVRDFDHHCPFTRNCIGARNYGPFVMFLSSTCLSLAVVLISALALPTRVPPHPGALDPHSTGLRGLASTVSVVFCAVMAALLFSFTAYHVSLICAGMTTKEHLKGRRALVQQSTFERLCEPCAVQPSQIQPRKLVSIAVGGEPPSAHVATISQDDL</sequence>
<dbReference type="PaxDb" id="2903-EOD16863"/>
<evidence type="ECO:0000256" key="2">
    <source>
        <dbReference type="ARBA" id="ARBA00022679"/>
    </source>
</evidence>
<feature type="transmembrane region" description="Helical" evidence="10">
    <location>
        <begin position="94"/>
        <end position="111"/>
    </location>
</feature>
<dbReference type="Proteomes" id="UP000013827">
    <property type="component" value="Unassembled WGS sequence"/>
</dbReference>
<comment type="subcellular location">
    <subcellularLocation>
        <location evidence="1">Endomembrane system</location>
        <topology evidence="1">Multi-pass membrane protein</topology>
    </subcellularLocation>
</comment>
<feature type="domain" description="Palmitoyltransferase DHHC" evidence="11">
    <location>
        <begin position="176"/>
        <end position="302"/>
    </location>
</feature>
<accession>A0A0D3J028</accession>
<dbReference type="PANTHER" id="PTHR22883">
    <property type="entry name" value="ZINC FINGER DHHC DOMAIN CONTAINING PROTEIN"/>
    <property type="match status" value="1"/>
</dbReference>
<keyword evidence="13" id="KW-1185">Reference proteome</keyword>
<proteinExistence type="inferred from homology"/>
<dbReference type="OMA" id="FTSCENT"/>
<evidence type="ECO:0000256" key="5">
    <source>
        <dbReference type="ARBA" id="ARBA00023136"/>
    </source>
</evidence>
<dbReference type="eggNOG" id="KOG1311">
    <property type="taxonomic scope" value="Eukaryota"/>
</dbReference>
<dbReference type="GO" id="GO:0005783">
    <property type="term" value="C:endoplasmic reticulum"/>
    <property type="evidence" value="ECO:0007669"/>
    <property type="project" value="TreeGrafter"/>
</dbReference>
<keyword evidence="8 10" id="KW-0012">Acyltransferase</keyword>
<dbReference type="PROSITE" id="PS50216">
    <property type="entry name" value="DHHC"/>
    <property type="match status" value="1"/>
</dbReference>
<dbReference type="EC" id="2.3.1.225" evidence="10"/>
<dbReference type="AlphaFoldDB" id="A0A0D3J028"/>
<dbReference type="KEGG" id="ehx:EMIHUDRAFT_436500"/>
<reference evidence="12" key="2">
    <citation type="submission" date="2024-10" db="UniProtKB">
        <authorList>
            <consortium name="EnsemblProtists"/>
        </authorList>
    </citation>
    <scope>IDENTIFICATION</scope>
</reference>
<keyword evidence="4 10" id="KW-1133">Transmembrane helix</keyword>
<comment type="catalytic activity">
    <reaction evidence="9 10">
        <text>L-cysteinyl-[protein] + hexadecanoyl-CoA = S-hexadecanoyl-L-cysteinyl-[protein] + CoA</text>
        <dbReference type="Rhea" id="RHEA:36683"/>
        <dbReference type="Rhea" id="RHEA-COMP:10131"/>
        <dbReference type="Rhea" id="RHEA-COMP:11032"/>
        <dbReference type="ChEBI" id="CHEBI:29950"/>
        <dbReference type="ChEBI" id="CHEBI:57287"/>
        <dbReference type="ChEBI" id="CHEBI:57379"/>
        <dbReference type="ChEBI" id="CHEBI:74151"/>
        <dbReference type="EC" id="2.3.1.225"/>
    </reaction>
</comment>
<keyword evidence="2 10" id="KW-0808">Transferase</keyword>
<dbReference type="GO" id="GO:0005794">
    <property type="term" value="C:Golgi apparatus"/>
    <property type="evidence" value="ECO:0007669"/>
    <property type="project" value="TreeGrafter"/>
</dbReference>
<feature type="transmembrane region" description="Helical" evidence="10">
    <location>
        <begin position="219"/>
        <end position="243"/>
    </location>
</feature>
<dbReference type="InterPro" id="IPR039859">
    <property type="entry name" value="PFA4/ZDH16/20/ERF2-like"/>
</dbReference>
<dbReference type="GO" id="GO:0019706">
    <property type="term" value="F:protein-cysteine S-palmitoyltransferase activity"/>
    <property type="evidence" value="ECO:0007669"/>
    <property type="project" value="UniProtKB-EC"/>
</dbReference>
<keyword evidence="6" id="KW-0564">Palmitate</keyword>
<keyword evidence="3 10" id="KW-0812">Transmembrane</keyword>
<evidence type="ECO:0000256" key="7">
    <source>
        <dbReference type="ARBA" id="ARBA00023288"/>
    </source>
</evidence>
<evidence type="ECO:0000256" key="8">
    <source>
        <dbReference type="ARBA" id="ARBA00023315"/>
    </source>
</evidence>
<evidence type="ECO:0000256" key="9">
    <source>
        <dbReference type="ARBA" id="ARBA00048048"/>
    </source>
</evidence>
<reference evidence="13" key="1">
    <citation type="journal article" date="2013" name="Nature">
        <title>Pan genome of the phytoplankton Emiliania underpins its global distribution.</title>
        <authorList>
            <person name="Read B.A."/>
            <person name="Kegel J."/>
            <person name="Klute M.J."/>
            <person name="Kuo A."/>
            <person name="Lefebvre S.C."/>
            <person name="Maumus F."/>
            <person name="Mayer C."/>
            <person name="Miller J."/>
            <person name="Monier A."/>
            <person name="Salamov A."/>
            <person name="Young J."/>
            <person name="Aguilar M."/>
            <person name="Claverie J.M."/>
            <person name="Frickenhaus S."/>
            <person name="Gonzalez K."/>
            <person name="Herman E.K."/>
            <person name="Lin Y.C."/>
            <person name="Napier J."/>
            <person name="Ogata H."/>
            <person name="Sarno A.F."/>
            <person name="Shmutz J."/>
            <person name="Schroeder D."/>
            <person name="de Vargas C."/>
            <person name="Verret F."/>
            <person name="von Dassow P."/>
            <person name="Valentin K."/>
            <person name="Van de Peer Y."/>
            <person name="Wheeler G."/>
            <person name="Dacks J.B."/>
            <person name="Delwiche C.F."/>
            <person name="Dyhrman S.T."/>
            <person name="Glockner G."/>
            <person name="John U."/>
            <person name="Richards T."/>
            <person name="Worden A.Z."/>
            <person name="Zhang X."/>
            <person name="Grigoriev I.V."/>
            <person name="Allen A.E."/>
            <person name="Bidle K."/>
            <person name="Borodovsky M."/>
            <person name="Bowler C."/>
            <person name="Brownlee C."/>
            <person name="Cock J.M."/>
            <person name="Elias M."/>
            <person name="Gladyshev V.N."/>
            <person name="Groth M."/>
            <person name="Guda C."/>
            <person name="Hadaegh A."/>
            <person name="Iglesias-Rodriguez M.D."/>
            <person name="Jenkins J."/>
            <person name="Jones B.M."/>
            <person name="Lawson T."/>
            <person name="Leese F."/>
            <person name="Lindquist E."/>
            <person name="Lobanov A."/>
            <person name="Lomsadze A."/>
            <person name="Malik S.B."/>
            <person name="Marsh M.E."/>
            <person name="Mackinder L."/>
            <person name="Mock T."/>
            <person name="Mueller-Roeber B."/>
            <person name="Pagarete A."/>
            <person name="Parker M."/>
            <person name="Probert I."/>
            <person name="Quesneville H."/>
            <person name="Raines C."/>
            <person name="Rensing S.A."/>
            <person name="Riano-Pachon D.M."/>
            <person name="Richier S."/>
            <person name="Rokitta S."/>
            <person name="Shiraiwa Y."/>
            <person name="Soanes D.M."/>
            <person name="van der Giezen M."/>
            <person name="Wahlund T.M."/>
            <person name="Williams B."/>
            <person name="Wilson W."/>
            <person name="Wolfe G."/>
            <person name="Wurch L.L."/>
        </authorList>
    </citation>
    <scope>NUCLEOTIDE SEQUENCE</scope>
</reference>
<dbReference type="GO" id="GO:0006612">
    <property type="term" value="P:protein targeting to membrane"/>
    <property type="evidence" value="ECO:0007669"/>
    <property type="project" value="TreeGrafter"/>
</dbReference>
<dbReference type="HOGENOM" id="CLU_783977_0_0_1"/>
<keyword evidence="7" id="KW-0449">Lipoprotein</keyword>
<comment type="domain">
    <text evidence="10">The DHHC domain is required for palmitoyltransferase activity.</text>
</comment>
<dbReference type="InterPro" id="IPR001594">
    <property type="entry name" value="Palmitoyltrfase_DHHC"/>
</dbReference>
<evidence type="ECO:0000313" key="12">
    <source>
        <dbReference type="EnsemblProtists" id="EOD16863"/>
    </source>
</evidence>
<dbReference type="EnsemblProtists" id="EOD16863">
    <property type="protein sequence ID" value="EOD16863"/>
    <property type="gene ID" value="EMIHUDRAFT_436500"/>
</dbReference>
<name>A0A0D3J028_EMIH1</name>
<evidence type="ECO:0000259" key="11">
    <source>
        <dbReference type="Pfam" id="PF01529"/>
    </source>
</evidence>
<organism evidence="12 13">
    <name type="scientific">Emiliania huxleyi (strain CCMP1516)</name>
    <dbReference type="NCBI Taxonomy" id="280463"/>
    <lineage>
        <taxon>Eukaryota</taxon>
        <taxon>Haptista</taxon>
        <taxon>Haptophyta</taxon>
        <taxon>Prymnesiophyceae</taxon>
        <taxon>Isochrysidales</taxon>
        <taxon>Noelaerhabdaceae</taxon>
        <taxon>Emiliania</taxon>
    </lineage>
</organism>
<dbReference type="RefSeq" id="XP_005769292.1">
    <property type="nucleotide sequence ID" value="XM_005769235.1"/>
</dbReference>
<evidence type="ECO:0000313" key="13">
    <source>
        <dbReference type="Proteomes" id="UP000013827"/>
    </source>
</evidence>
<evidence type="ECO:0000256" key="1">
    <source>
        <dbReference type="ARBA" id="ARBA00004127"/>
    </source>
</evidence>
<feature type="transmembrane region" description="Helical" evidence="10">
    <location>
        <begin position="123"/>
        <end position="145"/>
    </location>
</feature>
<evidence type="ECO:0000256" key="6">
    <source>
        <dbReference type="ARBA" id="ARBA00023139"/>
    </source>
</evidence>
<evidence type="ECO:0000256" key="10">
    <source>
        <dbReference type="RuleBase" id="RU079119"/>
    </source>
</evidence>
<evidence type="ECO:0000256" key="4">
    <source>
        <dbReference type="ARBA" id="ARBA00022989"/>
    </source>
</evidence>
<evidence type="ECO:0000256" key="3">
    <source>
        <dbReference type="ARBA" id="ARBA00022692"/>
    </source>
</evidence>
<keyword evidence="5 10" id="KW-0472">Membrane</keyword>
<dbReference type="GeneID" id="17263023"/>